<proteinExistence type="inferred from homology"/>
<keyword evidence="4" id="KW-1185">Reference proteome</keyword>
<dbReference type="EMBL" id="FOFS01000013">
    <property type="protein sequence ID" value="SEQ97535.1"/>
    <property type="molecule type" value="Genomic_DNA"/>
</dbReference>
<dbReference type="GO" id="GO:0046872">
    <property type="term" value="F:metal ion binding"/>
    <property type="evidence" value="ECO:0007669"/>
    <property type="project" value="InterPro"/>
</dbReference>
<comment type="similarity">
    <text evidence="1">Belongs to the FrmR/RcnR family.</text>
</comment>
<dbReference type="GO" id="GO:0003677">
    <property type="term" value="F:DNA binding"/>
    <property type="evidence" value="ECO:0007669"/>
    <property type="project" value="UniProtKB-KW"/>
</dbReference>
<dbReference type="STRING" id="489703.SAMN04488038_11372"/>
<dbReference type="Gene3D" id="1.20.58.1000">
    <property type="entry name" value="Metal-sensitive repressor, helix protomer"/>
    <property type="match status" value="1"/>
</dbReference>
<dbReference type="Pfam" id="PF02583">
    <property type="entry name" value="Trns_repr_metal"/>
    <property type="match status" value="1"/>
</dbReference>
<dbReference type="Proteomes" id="UP000199233">
    <property type="component" value="Unassembled WGS sequence"/>
</dbReference>
<dbReference type="RefSeq" id="WP_093288559.1">
    <property type="nucleotide sequence ID" value="NZ_FOFS01000013.1"/>
</dbReference>
<dbReference type="PANTHER" id="PTHR33677">
    <property type="entry name" value="TRANSCRIPTIONAL REPRESSOR FRMR-RELATED"/>
    <property type="match status" value="1"/>
</dbReference>
<protein>
    <submittedName>
        <fullName evidence="3">DNA-binding transcriptional regulator, FrmR family</fullName>
    </submittedName>
</protein>
<dbReference type="GO" id="GO:0045892">
    <property type="term" value="P:negative regulation of DNA-templated transcription"/>
    <property type="evidence" value="ECO:0007669"/>
    <property type="project" value="UniProtKB-ARBA"/>
</dbReference>
<dbReference type="PANTHER" id="PTHR33677:SF5">
    <property type="entry name" value="TRANSCRIPTIONAL REPRESSOR FRMR"/>
    <property type="match status" value="1"/>
</dbReference>
<evidence type="ECO:0000313" key="3">
    <source>
        <dbReference type="EMBL" id="SEQ97535.1"/>
    </source>
</evidence>
<accession>A0A1H9KF18</accession>
<evidence type="ECO:0000256" key="1">
    <source>
        <dbReference type="ARBA" id="ARBA00005260"/>
    </source>
</evidence>
<evidence type="ECO:0000256" key="2">
    <source>
        <dbReference type="SAM" id="Coils"/>
    </source>
</evidence>
<name>A0A1H9KF18_9GAMM</name>
<sequence length="92" mass="10398">MTSHAPSRARQIARIRRLRGQLEALERALSEDRDTGEVLRQMAAVRGASDGLVANFIADCIQRCTRQQLSSNSRAARKDMARIDEAIRTYLR</sequence>
<organism evidence="3 4">
    <name type="scientific">Solimonas aquatica</name>
    <dbReference type="NCBI Taxonomy" id="489703"/>
    <lineage>
        <taxon>Bacteria</taxon>
        <taxon>Pseudomonadati</taxon>
        <taxon>Pseudomonadota</taxon>
        <taxon>Gammaproteobacteria</taxon>
        <taxon>Nevskiales</taxon>
        <taxon>Nevskiaceae</taxon>
        <taxon>Solimonas</taxon>
    </lineage>
</organism>
<dbReference type="InterPro" id="IPR038390">
    <property type="entry name" value="Metal_Tscrpt_repr_sf"/>
</dbReference>
<reference evidence="3 4" key="1">
    <citation type="submission" date="2016-10" db="EMBL/GenBank/DDBJ databases">
        <authorList>
            <person name="de Groot N.N."/>
        </authorList>
    </citation>
    <scope>NUCLEOTIDE SEQUENCE [LARGE SCALE GENOMIC DNA]</scope>
    <source>
        <strain evidence="3 4">DSM 25927</strain>
    </source>
</reference>
<feature type="coiled-coil region" evidence="2">
    <location>
        <begin position="8"/>
        <end position="35"/>
    </location>
</feature>
<dbReference type="AlphaFoldDB" id="A0A1H9KF18"/>
<gene>
    <name evidence="3" type="ORF">SAMN04488038_11372</name>
</gene>
<keyword evidence="3" id="KW-0238">DNA-binding</keyword>
<evidence type="ECO:0000313" key="4">
    <source>
        <dbReference type="Proteomes" id="UP000199233"/>
    </source>
</evidence>
<dbReference type="OrthoDB" id="9806052at2"/>
<keyword evidence="2" id="KW-0175">Coiled coil</keyword>
<dbReference type="InterPro" id="IPR003735">
    <property type="entry name" value="Metal_Tscrpt_repr"/>
</dbReference>